<dbReference type="GO" id="GO:0051028">
    <property type="term" value="P:mRNA transport"/>
    <property type="evidence" value="ECO:0007669"/>
    <property type="project" value="UniProtKB-KW"/>
</dbReference>
<dbReference type="InterPro" id="IPR000156">
    <property type="entry name" value="Ran_bind_dom"/>
</dbReference>
<sequence>MPQISPKYLCLALGTIVLLFTSVYIGYHLMHYPEAKGARESLDADIAMAREGLAKMGATSVFAFFAREMGKRRADPIDRDSFEKQPVDKDANSLGDAEEGTAAPEVLKERVILKARRRLNKDGQPKVKKTAISFDAKAPEATPANTFAFNAGAPFAFNFAKPVKAAAPMPQVDLFKQKEESKEEEKPVEEEEEEAKPVEKPVISGFHFGQNQPTDKKPDYSFAFGTGDFKFKPPAAWNTEKKEEAKEEEKPASPEKPKAKAPIVAVATGEEGEKAMASERAKCYAIGESGQWVELGTGTLKVNKAEEGEGGRLVFRRERTGVLVLNAPITASLSLGDREGNFVQLALVNYAAAVPMPGDDDKKEEKKEEGEKEADKKKDNLPKSYLLRFPKGPATGNVKTALQTILDSMTKDEKKEEEKKE</sequence>
<feature type="compositionally biased region" description="Basic and acidic residues" evidence="10">
    <location>
        <begin position="359"/>
        <end position="381"/>
    </location>
</feature>
<dbReference type="PANTHER" id="PTHR23138">
    <property type="entry name" value="RAN BINDING PROTEIN"/>
    <property type="match status" value="1"/>
</dbReference>
<keyword evidence="4" id="KW-0509">mRNA transport</keyword>
<evidence type="ECO:0000256" key="5">
    <source>
        <dbReference type="ARBA" id="ARBA00022927"/>
    </source>
</evidence>
<dbReference type="Pfam" id="PF00638">
    <property type="entry name" value="Ran_BP1"/>
    <property type="match status" value="1"/>
</dbReference>
<dbReference type="SMART" id="SM00160">
    <property type="entry name" value="RanBD"/>
    <property type="match status" value="1"/>
</dbReference>
<comment type="subcellular location">
    <subcellularLocation>
        <location evidence="1">Nucleus</location>
        <location evidence="1">Nuclear pore complex</location>
    </subcellularLocation>
</comment>
<evidence type="ECO:0000313" key="12">
    <source>
        <dbReference type="EMBL" id="GIQ80665.1"/>
    </source>
</evidence>
<feature type="region of interest" description="Disordered" evidence="10">
    <location>
        <begin position="239"/>
        <end position="262"/>
    </location>
</feature>
<dbReference type="GO" id="GO:0015031">
    <property type="term" value="P:protein transport"/>
    <property type="evidence" value="ECO:0007669"/>
    <property type="project" value="UniProtKB-KW"/>
</dbReference>
<keyword evidence="7" id="KW-0811">Translocation</keyword>
<dbReference type="GO" id="GO:0005643">
    <property type="term" value="C:nuclear pore"/>
    <property type="evidence" value="ECO:0007669"/>
    <property type="project" value="UniProtKB-SubCell"/>
</dbReference>
<comment type="caution">
    <text evidence="12">The sequence shown here is derived from an EMBL/GenBank/DDBJ whole genome shotgun (WGS) entry which is preliminary data.</text>
</comment>
<organism evidence="12 13">
    <name type="scientific">Kipferlia bialata</name>
    <dbReference type="NCBI Taxonomy" id="797122"/>
    <lineage>
        <taxon>Eukaryota</taxon>
        <taxon>Metamonada</taxon>
        <taxon>Carpediemonas-like organisms</taxon>
        <taxon>Kipferlia</taxon>
    </lineage>
</organism>
<feature type="compositionally biased region" description="Basic and acidic residues" evidence="10">
    <location>
        <begin position="409"/>
        <end position="421"/>
    </location>
</feature>
<feature type="region of interest" description="Disordered" evidence="10">
    <location>
        <begin position="177"/>
        <end position="215"/>
    </location>
</feature>
<evidence type="ECO:0000256" key="7">
    <source>
        <dbReference type="ARBA" id="ARBA00023010"/>
    </source>
</evidence>
<keyword evidence="3" id="KW-0677">Repeat</keyword>
<feature type="compositionally biased region" description="Basic and acidic residues" evidence="10">
    <location>
        <begin position="76"/>
        <end position="91"/>
    </location>
</feature>
<dbReference type="InterPro" id="IPR015007">
    <property type="entry name" value="NUP2/50/61"/>
</dbReference>
<evidence type="ECO:0000256" key="6">
    <source>
        <dbReference type="ARBA" id="ARBA00022990"/>
    </source>
</evidence>
<proteinExistence type="predicted"/>
<name>A0A9K3CQX3_9EUKA</name>
<dbReference type="InterPro" id="IPR045255">
    <property type="entry name" value="RanBP1-like"/>
</dbReference>
<dbReference type="PROSITE" id="PS50196">
    <property type="entry name" value="RANBD1"/>
    <property type="match status" value="1"/>
</dbReference>
<evidence type="ECO:0000256" key="2">
    <source>
        <dbReference type="ARBA" id="ARBA00022448"/>
    </source>
</evidence>
<evidence type="ECO:0000256" key="1">
    <source>
        <dbReference type="ARBA" id="ARBA00004567"/>
    </source>
</evidence>
<gene>
    <name evidence="12" type="ORF">KIPB_001497</name>
</gene>
<keyword evidence="6" id="KW-0007">Acetylation</keyword>
<dbReference type="Gene3D" id="2.30.29.30">
    <property type="entry name" value="Pleckstrin-homology domain (PH domain)/Phosphotyrosine-binding domain (PTB)"/>
    <property type="match status" value="1"/>
</dbReference>
<evidence type="ECO:0000256" key="9">
    <source>
        <dbReference type="ARBA" id="ARBA00023242"/>
    </source>
</evidence>
<evidence type="ECO:0000256" key="4">
    <source>
        <dbReference type="ARBA" id="ARBA00022816"/>
    </source>
</evidence>
<accession>A0A9K3CQX3</accession>
<keyword evidence="8" id="KW-0906">Nuclear pore complex</keyword>
<feature type="compositionally biased region" description="Polar residues" evidence="10">
    <location>
        <begin position="397"/>
        <end position="407"/>
    </location>
</feature>
<reference evidence="12 13" key="1">
    <citation type="journal article" date="2018" name="PLoS ONE">
        <title>The draft genome of Kipferlia bialata reveals reductive genome evolution in fornicate parasites.</title>
        <authorList>
            <person name="Tanifuji G."/>
            <person name="Takabayashi S."/>
            <person name="Kume K."/>
            <person name="Takagi M."/>
            <person name="Nakayama T."/>
            <person name="Kamikawa R."/>
            <person name="Inagaki Y."/>
            <person name="Hashimoto T."/>
        </authorList>
    </citation>
    <scope>NUCLEOTIDE SEQUENCE [LARGE SCALE GENOMIC DNA]</scope>
    <source>
        <strain evidence="12">NY0173</strain>
    </source>
</reference>
<feature type="region of interest" description="Disordered" evidence="10">
    <location>
        <begin position="76"/>
        <end position="100"/>
    </location>
</feature>
<dbReference type="SUPFAM" id="SSF50729">
    <property type="entry name" value="PH domain-like"/>
    <property type="match status" value="1"/>
</dbReference>
<evidence type="ECO:0000259" key="11">
    <source>
        <dbReference type="PROSITE" id="PS50196"/>
    </source>
</evidence>
<dbReference type="EMBL" id="BDIP01000216">
    <property type="protein sequence ID" value="GIQ80665.1"/>
    <property type="molecule type" value="Genomic_DNA"/>
</dbReference>
<dbReference type="Proteomes" id="UP000265618">
    <property type="component" value="Unassembled WGS sequence"/>
</dbReference>
<dbReference type="AlphaFoldDB" id="A0A9K3CQX3"/>
<dbReference type="InterPro" id="IPR011993">
    <property type="entry name" value="PH-like_dom_sf"/>
</dbReference>
<evidence type="ECO:0000313" key="13">
    <source>
        <dbReference type="Proteomes" id="UP000265618"/>
    </source>
</evidence>
<feature type="domain" description="RanBD1" evidence="11">
    <location>
        <begin position="248"/>
        <end position="411"/>
    </location>
</feature>
<feature type="region of interest" description="Disordered" evidence="10">
    <location>
        <begin position="355"/>
        <end position="421"/>
    </location>
</feature>
<evidence type="ECO:0000256" key="10">
    <source>
        <dbReference type="SAM" id="MobiDB-lite"/>
    </source>
</evidence>
<dbReference type="OrthoDB" id="185618at2759"/>
<protein>
    <recommendedName>
        <fullName evidence="11">RanBD1 domain-containing protein</fullName>
    </recommendedName>
</protein>
<keyword evidence="13" id="KW-1185">Reference proteome</keyword>
<dbReference type="Pfam" id="PF08911">
    <property type="entry name" value="NUP50"/>
    <property type="match status" value="1"/>
</dbReference>
<feature type="compositionally biased region" description="Basic and acidic residues" evidence="10">
    <location>
        <begin position="239"/>
        <end position="258"/>
    </location>
</feature>
<keyword evidence="5" id="KW-0653">Protein transport</keyword>
<evidence type="ECO:0000256" key="3">
    <source>
        <dbReference type="ARBA" id="ARBA00022737"/>
    </source>
</evidence>
<keyword evidence="9" id="KW-0539">Nucleus</keyword>
<keyword evidence="2" id="KW-0813">Transport</keyword>
<evidence type="ECO:0000256" key="8">
    <source>
        <dbReference type="ARBA" id="ARBA00023132"/>
    </source>
</evidence>